<name>A0ABT1H5X8_9NOCA</name>
<keyword evidence="1" id="KW-0472">Membrane</keyword>
<keyword evidence="3" id="KW-1185">Reference proteome</keyword>
<keyword evidence="1" id="KW-0812">Transmembrane</keyword>
<proteinExistence type="predicted"/>
<organism evidence="2 3">
    <name type="scientific">Williamsia serinedens</name>
    <dbReference type="NCBI Taxonomy" id="391736"/>
    <lineage>
        <taxon>Bacteria</taxon>
        <taxon>Bacillati</taxon>
        <taxon>Actinomycetota</taxon>
        <taxon>Actinomycetes</taxon>
        <taxon>Mycobacteriales</taxon>
        <taxon>Nocardiaceae</taxon>
        <taxon>Williamsia</taxon>
    </lineage>
</organism>
<evidence type="ECO:0000313" key="3">
    <source>
        <dbReference type="Proteomes" id="UP001205740"/>
    </source>
</evidence>
<keyword evidence="1" id="KW-1133">Transmembrane helix</keyword>
<gene>
    <name evidence="2" type="ORF">LX12_003852</name>
</gene>
<dbReference type="RefSeq" id="WP_253656204.1">
    <property type="nucleotide sequence ID" value="NZ_BAAAOE010000002.1"/>
</dbReference>
<protein>
    <submittedName>
        <fullName evidence="2">Uncharacterized protein</fullName>
    </submittedName>
</protein>
<comment type="caution">
    <text evidence="2">The sequence shown here is derived from an EMBL/GenBank/DDBJ whole genome shotgun (WGS) entry which is preliminary data.</text>
</comment>
<evidence type="ECO:0000256" key="1">
    <source>
        <dbReference type="SAM" id="Phobius"/>
    </source>
</evidence>
<sequence length="120" mass="11574">MATQNVMAATSALPGVLVSKQIENAETTQYTGPANSSVKLGKATLANPTASAVTVSVSIVKSGGTAGAANRVVAGLALAAGDSVVLSEIEGHFLGPGDLISAIAGTATAVVLVISGVVLS</sequence>
<accession>A0ABT1H5X8</accession>
<dbReference type="Proteomes" id="UP001205740">
    <property type="component" value="Unassembled WGS sequence"/>
</dbReference>
<dbReference type="EMBL" id="JAMTCG010000007">
    <property type="protein sequence ID" value="MCP2162644.1"/>
    <property type="molecule type" value="Genomic_DNA"/>
</dbReference>
<evidence type="ECO:0000313" key="2">
    <source>
        <dbReference type="EMBL" id="MCP2162644.1"/>
    </source>
</evidence>
<reference evidence="2 3" key="1">
    <citation type="submission" date="2022-06" db="EMBL/GenBank/DDBJ databases">
        <title>Genomic Encyclopedia of Archaeal and Bacterial Type Strains, Phase II (KMG-II): from individual species to whole genera.</title>
        <authorList>
            <person name="Goeker M."/>
        </authorList>
    </citation>
    <scope>NUCLEOTIDE SEQUENCE [LARGE SCALE GENOMIC DNA]</scope>
    <source>
        <strain evidence="2 3">DSM 45037</strain>
    </source>
</reference>
<feature type="transmembrane region" description="Helical" evidence="1">
    <location>
        <begin position="99"/>
        <end position="119"/>
    </location>
</feature>